<keyword evidence="1" id="KW-0472">Membrane</keyword>
<proteinExistence type="predicted"/>
<evidence type="ECO:0000313" key="2">
    <source>
        <dbReference type="EMBL" id="MCV2231485.1"/>
    </source>
</evidence>
<protein>
    <submittedName>
        <fullName evidence="2">Uncharacterized protein</fullName>
    </submittedName>
</protein>
<gene>
    <name evidence="2" type="ORF">N7548_01410</name>
</gene>
<dbReference type="RefSeq" id="WP_263607607.1">
    <property type="nucleotide sequence ID" value="NZ_JAOVQM010000001.1"/>
</dbReference>
<accession>A0ABT2Y422</accession>
<dbReference type="EMBL" id="JAOVQM010000001">
    <property type="protein sequence ID" value="MCV2231485.1"/>
    <property type="molecule type" value="Genomic_DNA"/>
</dbReference>
<reference evidence="2" key="1">
    <citation type="submission" date="2022-09" db="EMBL/GenBank/DDBJ databases">
        <title>Novel Mycoplasma species identified in domestic and wild animals.</title>
        <authorList>
            <person name="Volokhov D.V."/>
            <person name="Furtak V.A."/>
            <person name="Zagorodnyaya T.A."/>
        </authorList>
    </citation>
    <scope>NUCLEOTIDE SEQUENCE</scope>
    <source>
        <strain evidence="2">Oakley</strain>
    </source>
</reference>
<evidence type="ECO:0000313" key="3">
    <source>
        <dbReference type="Proteomes" id="UP001177160"/>
    </source>
</evidence>
<feature type="transmembrane region" description="Helical" evidence="1">
    <location>
        <begin position="348"/>
        <end position="369"/>
    </location>
</feature>
<evidence type="ECO:0000256" key="1">
    <source>
        <dbReference type="SAM" id="Phobius"/>
    </source>
</evidence>
<feature type="transmembrane region" description="Helical" evidence="1">
    <location>
        <begin position="324"/>
        <end position="342"/>
    </location>
</feature>
<name>A0ABT2Y422_9MOLU</name>
<keyword evidence="1" id="KW-1133">Transmembrane helix</keyword>
<comment type="caution">
    <text evidence="2">The sequence shown here is derived from an EMBL/GenBank/DDBJ whole genome shotgun (WGS) entry which is preliminary data.</text>
</comment>
<keyword evidence="1" id="KW-0812">Transmembrane</keyword>
<organism evidence="2 3">
    <name type="scientific">Paracholeplasma manati</name>
    <dbReference type="NCBI Taxonomy" id="591373"/>
    <lineage>
        <taxon>Bacteria</taxon>
        <taxon>Bacillati</taxon>
        <taxon>Mycoplasmatota</taxon>
        <taxon>Mollicutes</taxon>
        <taxon>Acholeplasmatales</taxon>
        <taxon>Acholeplasmataceae</taxon>
        <taxon>Paracholeplasma</taxon>
    </lineage>
</organism>
<sequence>MALTLNDLLQLNNERFIASVLEKPDLLLQLDPTNDQHNSKLLLAVKSSYEFIKVLPKHLLTEQLLNSYLNKKLLATDSVNKQLVFTSLEDQTSFKISYSVLIDYIDSFIGIPTELQMNIEVKLKIISPLKFINAVDLGFDFITLENIYNYFTTLLVSESKSIISEYIMLKNISYYELPKYLTELSKNILSGIDIDRYGLSLHYCVIKDTKIPSNLKDMMFDGYFNNRQKELLEKFNQSKEEFALKMYKEKASICKETGYPPYLTEKEKDNAFDRYILKQKSILIDKDEKKSYDKEKLKVEDNIQFRTVTEDKLDIDPYHETSAIPWYLISILVSVVLGFIIYDSTNVRTAVIVSGSALIVLILLSLMLVGRINKNKKADYDRKVNAIKTLNAKRTVSV</sequence>
<keyword evidence="3" id="KW-1185">Reference proteome</keyword>
<dbReference type="Proteomes" id="UP001177160">
    <property type="component" value="Unassembled WGS sequence"/>
</dbReference>